<dbReference type="OrthoDB" id="3624112at2"/>
<reference evidence="1 2" key="1">
    <citation type="submission" date="2018-05" db="EMBL/GenBank/DDBJ databases">
        <title>Evolution of GPA BGCs.</title>
        <authorList>
            <person name="Waglechner N."/>
            <person name="Wright G.D."/>
        </authorList>
    </citation>
    <scope>NUCLEOTIDE SEQUENCE [LARGE SCALE GENOMIC DNA]</scope>
    <source>
        <strain evidence="1 2">A82846</strain>
    </source>
</reference>
<dbReference type="InterPro" id="IPR043863">
    <property type="entry name" value="DUF5825"/>
</dbReference>
<gene>
    <name evidence="1" type="ORF">DMH04_09095</name>
</gene>
<organism evidence="1 2">
    <name type="scientific">Kibdelosporangium aridum</name>
    <dbReference type="NCBI Taxonomy" id="2030"/>
    <lineage>
        <taxon>Bacteria</taxon>
        <taxon>Bacillati</taxon>
        <taxon>Actinomycetota</taxon>
        <taxon>Actinomycetes</taxon>
        <taxon>Pseudonocardiales</taxon>
        <taxon>Pseudonocardiaceae</taxon>
        <taxon>Kibdelosporangium</taxon>
    </lineage>
</organism>
<comment type="caution">
    <text evidence="1">The sequence shown here is derived from an EMBL/GenBank/DDBJ whole genome shotgun (WGS) entry which is preliminary data.</text>
</comment>
<dbReference type="AlphaFoldDB" id="A0A428ZIJ8"/>
<sequence>MKHWPEVKVLDAIPSDDASADWDCQRLRLRAPLKFGTDPAQDAAALRFLVSAAERYVKIEWHLAGELPWRLHTVVHLPPPATGGEIARKWRELFRLALCTYRYGPDFVLLRDNRPGKDRFRGHLGADWVRPFRDLVAGTGADKRLLDELVAADLAIRLGDGEHVVLATRLRRWPVPHFTV</sequence>
<evidence type="ECO:0000313" key="1">
    <source>
        <dbReference type="EMBL" id="RSM87874.1"/>
    </source>
</evidence>
<dbReference type="Proteomes" id="UP000287547">
    <property type="component" value="Unassembled WGS sequence"/>
</dbReference>
<proteinExistence type="predicted"/>
<protein>
    <submittedName>
        <fullName evidence="1">Uncharacterized protein</fullName>
    </submittedName>
</protein>
<dbReference type="EMBL" id="QHKI01000005">
    <property type="protein sequence ID" value="RSM87874.1"/>
    <property type="molecule type" value="Genomic_DNA"/>
</dbReference>
<dbReference type="Pfam" id="PF19142">
    <property type="entry name" value="DUF5825"/>
    <property type="match status" value="1"/>
</dbReference>
<name>A0A428ZIJ8_KIBAR</name>
<evidence type="ECO:0000313" key="2">
    <source>
        <dbReference type="Proteomes" id="UP000287547"/>
    </source>
</evidence>
<accession>A0A428ZIJ8</accession>
<dbReference type="RefSeq" id="WP_037255552.1">
    <property type="nucleotide sequence ID" value="NZ_QHKI01000005.1"/>
</dbReference>